<protein>
    <recommendedName>
        <fullName evidence="3">DUF3019 domain-containing protein</fullName>
    </recommendedName>
</protein>
<dbReference type="InterPro" id="IPR021559">
    <property type="entry name" value="DUF3019"/>
</dbReference>
<dbReference type="EMBL" id="BAABLX010000009">
    <property type="protein sequence ID" value="GAA4938636.1"/>
    <property type="molecule type" value="Genomic_DNA"/>
</dbReference>
<keyword evidence="2" id="KW-1185">Reference proteome</keyword>
<reference evidence="2" key="1">
    <citation type="journal article" date="2019" name="Int. J. Syst. Evol. Microbiol.">
        <title>The Global Catalogue of Microorganisms (GCM) 10K type strain sequencing project: providing services to taxonomists for standard genome sequencing and annotation.</title>
        <authorList>
            <consortium name="The Broad Institute Genomics Platform"/>
            <consortium name="The Broad Institute Genome Sequencing Center for Infectious Disease"/>
            <person name="Wu L."/>
            <person name="Ma J."/>
        </authorList>
    </citation>
    <scope>NUCLEOTIDE SEQUENCE [LARGE SCALE GENOMIC DNA]</scope>
    <source>
        <strain evidence="2">JCM 19134</strain>
    </source>
</reference>
<dbReference type="Pfam" id="PF11456">
    <property type="entry name" value="DUF3019"/>
    <property type="match status" value="1"/>
</dbReference>
<gene>
    <name evidence="1" type="ORF">GCM10025791_15890</name>
</gene>
<dbReference type="AlphaFoldDB" id="A0AAV3U0L4"/>
<evidence type="ECO:0000313" key="2">
    <source>
        <dbReference type="Proteomes" id="UP001409585"/>
    </source>
</evidence>
<sequence>MRLFVFAPSAYECARNCACVCVRNPARPRALILALLSVVLAQVSLANELTLTPTLCITDSPDKTCELPLEFAWHADNLGNYCLVQKAQQTPLQCWQQDDQGQWQSTLTVNDQELFWLTEDGQARPLAEAAVEVLSTYTEDRRRNRRRKHVWSLM</sequence>
<organism evidence="1 2">
    <name type="scientific">Halioxenophilus aromaticivorans</name>
    <dbReference type="NCBI Taxonomy" id="1306992"/>
    <lineage>
        <taxon>Bacteria</taxon>
        <taxon>Pseudomonadati</taxon>
        <taxon>Pseudomonadota</taxon>
        <taxon>Gammaproteobacteria</taxon>
        <taxon>Alteromonadales</taxon>
        <taxon>Alteromonadaceae</taxon>
        <taxon>Halioxenophilus</taxon>
    </lineage>
</organism>
<comment type="caution">
    <text evidence="1">The sequence shown here is derived from an EMBL/GenBank/DDBJ whole genome shotgun (WGS) entry which is preliminary data.</text>
</comment>
<accession>A0AAV3U0L4</accession>
<proteinExistence type="predicted"/>
<evidence type="ECO:0000313" key="1">
    <source>
        <dbReference type="EMBL" id="GAA4938636.1"/>
    </source>
</evidence>
<evidence type="ECO:0008006" key="3">
    <source>
        <dbReference type="Google" id="ProtNLM"/>
    </source>
</evidence>
<name>A0AAV3U0L4_9ALTE</name>
<dbReference type="Proteomes" id="UP001409585">
    <property type="component" value="Unassembled WGS sequence"/>
</dbReference>